<comment type="caution">
    <text evidence="1">The sequence shown here is derived from an EMBL/GenBank/DDBJ whole genome shotgun (WGS) entry which is preliminary data.</text>
</comment>
<proteinExistence type="predicted"/>
<sequence length="140" mass="14991">MVQPTRVFFLPGLIPKSIGSLGVIGSTALSNSTAEPLGVNGSTGPTVLSDGPKSGFAGSVGAIGLRTLGQSVAIGQLGPHGQTTRQETILPNPLHAMTLQDSRYRELEYRYRWQYPRPNDSVSSFSDIFNMSINRQSLSL</sequence>
<evidence type="ECO:0000313" key="1">
    <source>
        <dbReference type="EMBL" id="GJT66235.1"/>
    </source>
</evidence>
<accession>A0ABQ5FSG9</accession>
<reference evidence="1" key="1">
    <citation type="journal article" date="2022" name="Int. J. Mol. Sci.">
        <title>Draft Genome of Tanacetum Coccineum: Genomic Comparison of Closely Related Tanacetum-Family Plants.</title>
        <authorList>
            <person name="Yamashiro T."/>
            <person name="Shiraishi A."/>
            <person name="Nakayama K."/>
            <person name="Satake H."/>
        </authorList>
    </citation>
    <scope>NUCLEOTIDE SEQUENCE</scope>
</reference>
<dbReference type="Proteomes" id="UP001151760">
    <property type="component" value="Unassembled WGS sequence"/>
</dbReference>
<organism evidence="1 2">
    <name type="scientific">Tanacetum coccineum</name>
    <dbReference type="NCBI Taxonomy" id="301880"/>
    <lineage>
        <taxon>Eukaryota</taxon>
        <taxon>Viridiplantae</taxon>
        <taxon>Streptophyta</taxon>
        <taxon>Embryophyta</taxon>
        <taxon>Tracheophyta</taxon>
        <taxon>Spermatophyta</taxon>
        <taxon>Magnoliopsida</taxon>
        <taxon>eudicotyledons</taxon>
        <taxon>Gunneridae</taxon>
        <taxon>Pentapetalae</taxon>
        <taxon>asterids</taxon>
        <taxon>campanulids</taxon>
        <taxon>Asterales</taxon>
        <taxon>Asteraceae</taxon>
        <taxon>Asteroideae</taxon>
        <taxon>Anthemideae</taxon>
        <taxon>Anthemidinae</taxon>
        <taxon>Tanacetum</taxon>
    </lineage>
</organism>
<reference evidence="1" key="2">
    <citation type="submission" date="2022-01" db="EMBL/GenBank/DDBJ databases">
        <authorList>
            <person name="Yamashiro T."/>
            <person name="Shiraishi A."/>
            <person name="Satake H."/>
            <person name="Nakayama K."/>
        </authorList>
    </citation>
    <scope>NUCLEOTIDE SEQUENCE</scope>
</reference>
<gene>
    <name evidence="1" type="ORF">Tco_1017715</name>
</gene>
<name>A0ABQ5FSG9_9ASTR</name>
<evidence type="ECO:0000313" key="2">
    <source>
        <dbReference type="Proteomes" id="UP001151760"/>
    </source>
</evidence>
<dbReference type="EMBL" id="BQNB010017696">
    <property type="protein sequence ID" value="GJT66235.1"/>
    <property type="molecule type" value="Genomic_DNA"/>
</dbReference>
<protein>
    <submittedName>
        <fullName evidence="1">Uncharacterized protein</fullName>
    </submittedName>
</protein>
<keyword evidence="2" id="KW-1185">Reference proteome</keyword>